<evidence type="ECO:0000256" key="2">
    <source>
        <dbReference type="ARBA" id="ARBA00023015"/>
    </source>
</evidence>
<dbReference type="InterPro" id="IPR017930">
    <property type="entry name" value="Myb_dom"/>
</dbReference>
<dbReference type="FunFam" id="1.10.10.60:FF:000007">
    <property type="entry name" value="Two-component response regulator"/>
    <property type="match status" value="1"/>
</dbReference>
<feature type="compositionally biased region" description="Basic and acidic residues" evidence="6">
    <location>
        <begin position="95"/>
        <end position="105"/>
    </location>
</feature>
<comment type="subcellular location">
    <subcellularLocation>
        <location evidence="1">Nucleus</location>
    </subcellularLocation>
</comment>
<dbReference type="GO" id="GO:0000160">
    <property type="term" value="P:phosphorelay signal transduction system"/>
    <property type="evidence" value="ECO:0007669"/>
    <property type="project" value="InterPro"/>
</dbReference>
<feature type="domain" description="HTH myb-type" evidence="8">
    <location>
        <begin position="129"/>
        <end position="188"/>
    </location>
</feature>
<dbReference type="InterPro" id="IPR001789">
    <property type="entry name" value="Sig_transdc_resp-reg_receiver"/>
</dbReference>
<evidence type="ECO:0000256" key="3">
    <source>
        <dbReference type="ARBA" id="ARBA00023163"/>
    </source>
</evidence>
<feature type="domain" description="Response regulatory" evidence="7">
    <location>
        <begin position="1"/>
        <end position="39"/>
    </location>
</feature>
<dbReference type="PANTHER" id="PTHR31442:SF40">
    <property type="entry name" value="HOMEODOMAIN-LIKE SUPERFAMILY PROTEIN"/>
    <property type="match status" value="1"/>
</dbReference>
<name>A0A7N1A8L9_KALFE</name>
<keyword evidence="4" id="KW-0539">Nucleus</keyword>
<dbReference type="SUPFAM" id="SSF46689">
    <property type="entry name" value="Homeodomain-like"/>
    <property type="match status" value="1"/>
</dbReference>
<dbReference type="InterPro" id="IPR006447">
    <property type="entry name" value="Myb_dom_plants"/>
</dbReference>
<dbReference type="PANTHER" id="PTHR31442">
    <property type="entry name" value="HOMEODOMAIN-LIKE SUPERFAMILY PROTEIN-RELATED"/>
    <property type="match status" value="1"/>
</dbReference>
<evidence type="ECO:0000256" key="5">
    <source>
        <dbReference type="PROSITE-ProRule" id="PRU00169"/>
    </source>
</evidence>
<dbReference type="InterPro" id="IPR044841">
    <property type="entry name" value="LUX/BOA-like"/>
</dbReference>
<proteinExistence type="predicted"/>
<dbReference type="Proteomes" id="UP000594263">
    <property type="component" value="Unplaced"/>
</dbReference>
<dbReference type="GO" id="GO:0003700">
    <property type="term" value="F:DNA-binding transcription factor activity"/>
    <property type="evidence" value="ECO:0007669"/>
    <property type="project" value="InterPro"/>
</dbReference>
<evidence type="ECO:0000256" key="4">
    <source>
        <dbReference type="ARBA" id="ARBA00023242"/>
    </source>
</evidence>
<dbReference type="InterPro" id="IPR001005">
    <property type="entry name" value="SANT/Myb"/>
</dbReference>
<evidence type="ECO:0000313" key="10">
    <source>
        <dbReference type="Proteomes" id="UP000594263"/>
    </source>
</evidence>
<sequence>MSADDKEQTMVKGLECGAVYFMRKPVRQDDLKNVWQYAIPKRRHEASSQIVIEDSKVLGSNSSSSEPDQAGAANSVRIPTHGHTPSNADTTSRSVPDKYYEEVVPKRKLTNSKRKVKSSNVGQGLSNNLVKKQKVAWSTELHNKFLDSLKIIGLDRAVPKKILEVMNVPGLTRENIASHLQKYRIFLKRVADVTETPDGMGLRMGSRVYRSNSATSYSQLYYGFQLEHLEITDENLLRKMLKQELRAIRDPLYRGPSSRYQGPPTLSGTMRTPFKSIYSSFAFEPRDYLNKQMPIIFGERLMGADSYRLTSFGSNEIMQQAAAPAPAPAQSSELVQFGMYTTGSRLHTSGLVNDIEAQGGTIDMGTSYDMETENGQVMPQVTYCNAAMQQLENGPSQQVLLQPDVHDSISDLSTSNLDISGFQGDFSGFLVNQLNGGDETFNYLEEAGNDVVGYPYFGYGSNYSAHDNQSKNQESAPILNQQFGDGVSLIQTSHGDYPYFDDDFFPWSDHEPFQSQPGDQNANMLMVDERDASGCNKVVAGPLINGSSKWTNHLRTD</sequence>
<dbReference type="AlphaFoldDB" id="A0A7N1A8L9"/>
<dbReference type="SUPFAM" id="SSF52172">
    <property type="entry name" value="CheY-like"/>
    <property type="match status" value="1"/>
</dbReference>
<dbReference type="PROSITE" id="PS51294">
    <property type="entry name" value="HTH_MYB"/>
    <property type="match status" value="1"/>
</dbReference>
<feature type="compositionally biased region" description="Basic residues" evidence="6">
    <location>
        <begin position="106"/>
        <end position="117"/>
    </location>
</feature>
<feature type="compositionally biased region" description="Polar residues" evidence="6">
    <location>
        <begin position="83"/>
        <end position="94"/>
    </location>
</feature>
<dbReference type="Gene3D" id="3.40.50.2300">
    <property type="match status" value="1"/>
</dbReference>
<evidence type="ECO:0000259" key="8">
    <source>
        <dbReference type="PROSITE" id="PS51294"/>
    </source>
</evidence>
<evidence type="ECO:0000313" key="9">
    <source>
        <dbReference type="EnsemblPlants" id="Kaladp0515s0020.1.v1.1"/>
    </source>
</evidence>
<keyword evidence="2" id="KW-0805">Transcription regulation</keyword>
<dbReference type="InterPro" id="IPR009057">
    <property type="entry name" value="Homeodomain-like_sf"/>
</dbReference>
<dbReference type="GO" id="GO:0005634">
    <property type="term" value="C:nucleus"/>
    <property type="evidence" value="ECO:0007669"/>
    <property type="project" value="UniProtKB-SubCell"/>
</dbReference>
<comment type="caution">
    <text evidence="5">Lacks conserved residue(s) required for the propagation of feature annotation.</text>
</comment>
<dbReference type="PROSITE" id="PS50110">
    <property type="entry name" value="RESPONSE_REGULATORY"/>
    <property type="match status" value="1"/>
</dbReference>
<dbReference type="Gene3D" id="1.10.10.60">
    <property type="entry name" value="Homeodomain-like"/>
    <property type="match status" value="1"/>
</dbReference>
<organism evidence="9 10">
    <name type="scientific">Kalanchoe fedtschenkoi</name>
    <name type="common">Lavender scallops</name>
    <name type="synonym">South American air plant</name>
    <dbReference type="NCBI Taxonomy" id="63787"/>
    <lineage>
        <taxon>Eukaryota</taxon>
        <taxon>Viridiplantae</taxon>
        <taxon>Streptophyta</taxon>
        <taxon>Embryophyta</taxon>
        <taxon>Tracheophyta</taxon>
        <taxon>Spermatophyta</taxon>
        <taxon>Magnoliopsida</taxon>
        <taxon>eudicotyledons</taxon>
        <taxon>Gunneridae</taxon>
        <taxon>Pentapetalae</taxon>
        <taxon>Saxifragales</taxon>
        <taxon>Crassulaceae</taxon>
        <taxon>Kalanchoe</taxon>
    </lineage>
</organism>
<accession>A0A7N1A8L9</accession>
<evidence type="ECO:0000256" key="1">
    <source>
        <dbReference type="ARBA" id="ARBA00004123"/>
    </source>
</evidence>
<dbReference type="Pfam" id="PF00249">
    <property type="entry name" value="Myb_DNA-binding"/>
    <property type="match status" value="1"/>
</dbReference>
<dbReference type="NCBIfam" id="TIGR01557">
    <property type="entry name" value="myb_SHAQKYF"/>
    <property type="match status" value="1"/>
</dbReference>
<feature type="compositionally biased region" description="Polar residues" evidence="6">
    <location>
        <begin position="58"/>
        <end position="67"/>
    </location>
</feature>
<dbReference type="InterPro" id="IPR011006">
    <property type="entry name" value="CheY-like_superfamily"/>
</dbReference>
<dbReference type="GO" id="GO:0003677">
    <property type="term" value="F:DNA binding"/>
    <property type="evidence" value="ECO:0007669"/>
    <property type="project" value="InterPro"/>
</dbReference>
<evidence type="ECO:0000256" key="6">
    <source>
        <dbReference type="SAM" id="MobiDB-lite"/>
    </source>
</evidence>
<dbReference type="Gramene" id="Kaladp0515s0020.1.v1.1">
    <property type="protein sequence ID" value="Kaladp0515s0020.1.v1.1"/>
    <property type="gene ID" value="Kaladp0515s0020.v1.1"/>
</dbReference>
<evidence type="ECO:0000259" key="7">
    <source>
        <dbReference type="PROSITE" id="PS50110"/>
    </source>
</evidence>
<keyword evidence="3" id="KW-0804">Transcription</keyword>
<feature type="region of interest" description="Disordered" evidence="6">
    <location>
        <begin position="57"/>
        <end position="121"/>
    </location>
</feature>
<reference evidence="9" key="1">
    <citation type="submission" date="2021-01" db="UniProtKB">
        <authorList>
            <consortium name="EnsemblPlants"/>
        </authorList>
    </citation>
    <scope>IDENTIFICATION</scope>
</reference>
<keyword evidence="10" id="KW-1185">Reference proteome</keyword>
<dbReference type="EnsemblPlants" id="Kaladp0515s0020.1.v1.1">
    <property type="protein sequence ID" value="Kaladp0515s0020.1.v1.1"/>
    <property type="gene ID" value="Kaladp0515s0020.v1.1"/>
</dbReference>
<protein>
    <submittedName>
        <fullName evidence="9">Uncharacterized protein</fullName>
    </submittedName>
</protein>